<feature type="transmembrane region" description="Helical" evidence="7">
    <location>
        <begin position="135"/>
        <end position="161"/>
    </location>
</feature>
<dbReference type="PATRIC" id="fig|1280947.3.peg.2793"/>
<feature type="transmembrane region" description="Helical" evidence="7">
    <location>
        <begin position="238"/>
        <end position="259"/>
    </location>
</feature>
<name>A0A062UIM6_9PROT</name>
<feature type="transmembrane region" description="Helical" evidence="7">
    <location>
        <begin position="29"/>
        <end position="51"/>
    </location>
</feature>
<feature type="transmembrane region" description="Helical" evidence="7">
    <location>
        <begin position="167"/>
        <end position="186"/>
    </location>
</feature>
<evidence type="ECO:0000256" key="3">
    <source>
        <dbReference type="ARBA" id="ARBA00022692"/>
    </source>
</evidence>
<dbReference type="GO" id="GO:0016020">
    <property type="term" value="C:membrane"/>
    <property type="evidence" value="ECO:0007669"/>
    <property type="project" value="UniProtKB-SubCell"/>
</dbReference>
<feature type="transmembrane region" description="Helical" evidence="7">
    <location>
        <begin position="207"/>
        <end position="226"/>
    </location>
</feature>
<keyword evidence="4 7" id="KW-1133">Transmembrane helix</keyword>
<dbReference type="OrthoDB" id="9788052at2"/>
<dbReference type="Proteomes" id="UP000027190">
    <property type="component" value="Unassembled WGS sequence"/>
</dbReference>
<dbReference type="Pfam" id="PF04610">
    <property type="entry name" value="TrbL"/>
    <property type="match status" value="1"/>
</dbReference>
<comment type="similarity">
    <text evidence="2">Belongs to the TrbL/VirB6 family.</text>
</comment>
<evidence type="ECO:0000313" key="8">
    <source>
        <dbReference type="EMBL" id="KCZ56444.1"/>
    </source>
</evidence>
<accession>A0A062UIM6</accession>
<gene>
    <name evidence="8" type="ORF">HY30_18675</name>
</gene>
<sequence length="441" mass="44539">MEDLGVIDQFVATFSAYIDSGFGLLQPDVAFLTSALIAIDITLAGLFWAMGPDTDIVGRFLKKVLYVGAFALILGNFALLSDVVFTSFAQLGLNATGGTITADDIIKPGFVAATGFDAGLPLLDEIEKLTGPIAFFQNIVIIAVLFLAWIITLLAFFFLAIQLFVTIIEFKLTTLAGFVLIPFALWNKTSFLAEKVLGNVIASGIKLMVLAIIVGIGSTIFSSITSTFQPDEVTLEQAASVILGSLSLLALGLFGPGIATGLVSGAPQLGAGAAIGTAAGVAAGTVAGGSIAKAGIGAAAGGTRSAVGAAASMAGGARTAYQMNAAASGKTGVRATMAGVSGVADAGARAAASGAKAFARRAFGTPGERHQAGARAAFAATGGTGARNAGPTNGPNSPPDWARRIRRDQSTRDAGMMAASAVRDGDRPGGGTSLQLRNDED</sequence>
<dbReference type="NCBIfam" id="NF010449">
    <property type="entry name" value="PRK13875.1"/>
    <property type="match status" value="1"/>
</dbReference>
<feature type="transmembrane region" description="Helical" evidence="7">
    <location>
        <begin position="63"/>
        <end position="85"/>
    </location>
</feature>
<evidence type="ECO:0000256" key="4">
    <source>
        <dbReference type="ARBA" id="ARBA00022989"/>
    </source>
</evidence>
<keyword evidence="9" id="KW-1185">Reference proteome</keyword>
<evidence type="ECO:0000256" key="1">
    <source>
        <dbReference type="ARBA" id="ARBA00004141"/>
    </source>
</evidence>
<dbReference type="InterPro" id="IPR014150">
    <property type="entry name" value="Conjugal_tfr_TrbL"/>
</dbReference>
<evidence type="ECO:0000256" key="5">
    <source>
        <dbReference type="ARBA" id="ARBA00023136"/>
    </source>
</evidence>
<feature type="compositionally biased region" description="Basic and acidic residues" evidence="6">
    <location>
        <begin position="401"/>
        <end position="411"/>
    </location>
</feature>
<feature type="compositionally biased region" description="Low complexity" evidence="6">
    <location>
        <begin position="382"/>
        <end position="394"/>
    </location>
</feature>
<keyword evidence="3 7" id="KW-0812">Transmembrane</keyword>
<reference evidence="8 9" key="1">
    <citation type="journal article" date="2014" name="Antonie Van Leeuwenhoek">
        <title>Hyphomonas beringensis sp. nov. and Hyphomonas chukchiensis sp. nov., isolated from surface seawater of the Bering Sea and Chukchi Sea.</title>
        <authorList>
            <person name="Li C."/>
            <person name="Lai Q."/>
            <person name="Li G."/>
            <person name="Dong C."/>
            <person name="Wang J."/>
            <person name="Liao Y."/>
            <person name="Shao Z."/>
        </authorList>
    </citation>
    <scope>NUCLEOTIDE SEQUENCE [LARGE SCALE GENOMIC DNA]</scope>
    <source>
        <strain evidence="8 9">BH-BN04-4</strain>
    </source>
</reference>
<dbReference type="InterPro" id="IPR007688">
    <property type="entry name" value="Conjugal_tfr_TrbL/VirB6"/>
</dbReference>
<evidence type="ECO:0000256" key="7">
    <source>
        <dbReference type="SAM" id="Phobius"/>
    </source>
</evidence>
<comment type="caution">
    <text evidence="8">The sequence shown here is derived from an EMBL/GenBank/DDBJ whole genome shotgun (WGS) entry which is preliminary data.</text>
</comment>
<dbReference type="STRING" id="1280947.HY30_18675"/>
<dbReference type="RefSeq" id="WP_034741922.1">
    <property type="nucleotide sequence ID" value="NZ_AWFG01000049.1"/>
</dbReference>
<dbReference type="EMBL" id="AWFG01000049">
    <property type="protein sequence ID" value="KCZ56444.1"/>
    <property type="molecule type" value="Genomic_DNA"/>
</dbReference>
<feature type="region of interest" description="Disordered" evidence="6">
    <location>
        <begin position="382"/>
        <end position="441"/>
    </location>
</feature>
<proteinExistence type="inferred from homology"/>
<dbReference type="GO" id="GO:0030255">
    <property type="term" value="P:protein secretion by the type IV secretion system"/>
    <property type="evidence" value="ECO:0007669"/>
    <property type="project" value="InterPro"/>
</dbReference>
<dbReference type="AlphaFoldDB" id="A0A062UIM6"/>
<evidence type="ECO:0000313" key="9">
    <source>
        <dbReference type="Proteomes" id="UP000027190"/>
    </source>
</evidence>
<evidence type="ECO:0000256" key="2">
    <source>
        <dbReference type="ARBA" id="ARBA00007802"/>
    </source>
</evidence>
<comment type="subcellular location">
    <subcellularLocation>
        <location evidence="1">Membrane</location>
        <topology evidence="1">Multi-pass membrane protein</topology>
    </subcellularLocation>
</comment>
<organism evidence="8 9">
    <name type="scientific">Hyphomonas chukchiensis</name>
    <dbReference type="NCBI Taxonomy" id="1280947"/>
    <lineage>
        <taxon>Bacteria</taxon>
        <taxon>Pseudomonadati</taxon>
        <taxon>Pseudomonadota</taxon>
        <taxon>Alphaproteobacteria</taxon>
        <taxon>Hyphomonadales</taxon>
        <taxon>Hyphomonadaceae</taxon>
        <taxon>Hyphomonas</taxon>
    </lineage>
</organism>
<evidence type="ECO:0008006" key="10">
    <source>
        <dbReference type="Google" id="ProtNLM"/>
    </source>
</evidence>
<protein>
    <recommendedName>
        <fullName evidence="10">Conjugal transfer protein TrbL</fullName>
    </recommendedName>
</protein>
<dbReference type="eggNOG" id="COG3846">
    <property type="taxonomic scope" value="Bacteria"/>
</dbReference>
<dbReference type="NCBIfam" id="TIGR02783">
    <property type="entry name" value="TrbL_P"/>
    <property type="match status" value="1"/>
</dbReference>
<keyword evidence="5 7" id="KW-0472">Membrane</keyword>
<evidence type="ECO:0000256" key="6">
    <source>
        <dbReference type="SAM" id="MobiDB-lite"/>
    </source>
</evidence>